<evidence type="ECO:0000256" key="1">
    <source>
        <dbReference type="SAM" id="Phobius"/>
    </source>
</evidence>
<sequence>MTRRSITDDEGVSNLLQYVYISGVLIVLLVITMFAVNAAFMEGPANKLKYHAYVDIGNGLSTRIVDVYMIAPDNGTIATEFDIPDDVAEQDYMVELDGSGGDQVVAIYRDDIRSSISIAGIGVTMGVTGNTTSGGINRIVYNSSGV</sequence>
<keyword evidence="3" id="KW-1185">Reference proteome</keyword>
<keyword evidence="1" id="KW-0472">Membrane</keyword>
<dbReference type="OrthoDB" id="118024at2157"/>
<proteinExistence type="predicted"/>
<protein>
    <submittedName>
        <fullName evidence="2">Uncharacterized protein</fullName>
    </submittedName>
</protein>
<gene>
    <name evidence="2" type="ORF">CUJ86_01200</name>
</gene>
<keyword evidence="1" id="KW-0812">Transmembrane</keyword>
<dbReference type="AlphaFoldDB" id="A0A483CW49"/>
<feature type="transmembrane region" description="Helical" evidence="1">
    <location>
        <begin position="20"/>
        <end position="40"/>
    </location>
</feature>
<evidence type="ECO:0000313" key="3">
    <source>
        <dbReference type="Proteomes" id="UP000292580"/>
    </source>
</evidence>
<accession>A0A483CW49</accession>
<dbReference type="Proteomes" id="UP000292580">
    <property type="component" value="Unassembled WGS sequence"/>
</dbReference>
<keyword evidence="1" id="KW-1133">Transmembrane helix</keyword>
<comment type="caution">
    <text evidence="2">The sequence shown here is derived from an EMBL/GenBank/DDBJ whole genome shotgun (WGS) entry which is preliminary data.</text>
</comment>
<reference evidence="2 3" key="1">
    <citation type="submission" date="2017-11" db="EMBL/GenBank/DDBJ databases">
        <title>Isolation and Characterization of Methanofollis Species from Methane Seep Offshore SW Taiwan.</title>
        <authorList>
            <person name="Teng N.-H."/>
            <person name="Lai M.-C."/>
            <person name="Chen S.-C."/>
        </authorList>
    </citation>
    <scope>NUCLEOTIDE SEQUENCE [LARGE SCALE GENOMIC DNA]</scope>
    <source>
        <strain evidence="2 3">FWC-SCC2</strain>
    </source>
</reference>
<dbReference type="RefSeq" id="WP_130645740.1">
    <property type="nucleotide sequence ID" value="NZ_PGCL01000001.1"/>
</dbReference>
<dbReference type="EMBL" id="PGCL01000001">
    <property type="protein sequence ID" value="TAJ45390.1"/>
    <property type="molecule type" value="Genomic_DNA"/>
</dbReference>
<organism evidence="2 3">
    <name type="scientific">Methanofollis fontis</name>
    <dbReference type="NCBI Taxonomy" id="2052832"/>
    <lineage>
        <taxon>Archaea</taxon>
        <taxon>Methanobacteriati</taxon>
        <taxon>Methanobacteriota</taxon>
        <taxon>Stenosarchaea group</taxon>
        <taxon>Methanomicrobia</taxon>
        <taxon>Methanomicrobiales</taxon>
        <taxon>Methanomicrobiaceae</taxon>
        <taxon>Methanofollis</taxon>
    </lineage>
</organism>
<evidence type="ECO:0000313" key="2">
    <source>
        <dbReference type="EMBL" id="TAJ45390.1"/>
    </source>
</evidence>
<name>A0A483CW49_9EURY</name>